<evidence type="ECO:0000313" key="2">
    <source>
        <dbReference type="Proteomes" id="UP000821853"/>
    </source>
</evidence>
<dbReference type="AlphaFoldDB" id="A0A9J6FKL2"/>
<dbReference type="InterPro" id="IPR011333">
    <property type="entry name" value="SKP1/BTB/POZ_sf"/>
</dbReference>
<dbReference type="EMBL" id="JABSTR010000002">
    <property type="protein sequence ID" value="KAH9363618.1"/>
    <property type="molecule type" value="Genomic_DNA"/>
</dbReference>
<keyword evidence="2" id="KW-1185">Reference proteome</keyword>
<dbReference type="Proteomes" id="UP000821853">
    <property type="component" value="Chromosome 10"/>
</dbReference>
<dbReference type="VEuPathDB" id="VectorBase:HLOH_056060"/>
<evidence type="ECO:0000313" key="1">
    <source>
        <dbReference type="EMBL" id="KAH9363618.1"/>
    </source>
</evidence>
<dbReference type="PANTHER" id="PTHR24413">
    <property type="entry name" value="SPECKLE-TYPE POZ PROTEIN"/>
    <property type="match status" value="1"/>
</dbReference>
<comment type="caution">
    <text evidence="1">The sequence shown here is derived from an EMBL/GenBank/DDBJ whole genome shotgun (WGS) entry which is preliminary data.</text>
</comment>
<accession>A0A9J6FKL2</accession>
<reference evidence="1 2" key="1">
    <citation type="journal article" date="2020" name="Cell">
        <title>Large-Scale Comparative Analyses of Tick Genomes Elucidate Their Genetic Diversity and Vector Capacities.</title>
        <authorList>
            <consortium name="Tick Genome and Microbiome Consortium (TIGMIC)"/>
            <person name="Jia N."/>
            <person name="Wang J."/>
            <person name="Shi W."/>
            <person name="Du L."/>
            <person name="Sun Y."/>
            <person name="Zhan W."/>
            <person name="Jiang J.F."/>
            <person name="Wang Q."/>
            <person name="Zhang B."/>
            <person name="Ji P."/>
            <person name="Bell-Sakyi L."/>
            <person name="Cui X.M."/>
            <person name="Yuan T.T."/>
            <person name="Jiang B.G."/>
            <person name="Yang W.F."/>
            <person name="Lam T.T."/>
            <person name="Chang Q.C."/>
            <person name="Ding S.J."/>
            <person name="Wang X.J."/>
            <person name="Zhu J.G."/>
            <person name="Ruan X.D."/>
            <person name="Zhao L."/>
            <person name="Wei J.T."/>
            <person name="Ye R.Z."/>
            <person name="Que T.C."/>
            <person name="Du C.H."/>
            <person name="Zhou Y.H."/>
            <person name="Cheng J.X."/>
            <person name="Dai P.F."/>
            <person name="Guo W.B."/>
            <person name="Han X.H."/>
            <person name="Huang E.J."/>
            <person name="Li L.F."/>
            <person name="Wei W."/>
            <person name="Gao Y.C."/>
            <person name="Liu J.Z."/>
            <person name="Shao H.Z."/>
            <person name="Wang X."/>
            <person name="Wang C.C."/>
            <person name="Yang T.C."/>
            <person name="Huo Q.B."/>
            <person name="Li W."/>
            <person name="Chen H.Y."/>
            <person name="Chen S.E."/>
            <person name="Zhou L.G."/>
            <person name="Ni X.B."/>
            <person name="Tian J.H."/>
            <person name="Sheng Y."/>
            <person name="Liu T."/>
            <person name="Pan Y.S."/>
            <person name="Xia L.Y."/>
            <person name="Li J."/>
            <person name="Zhao F."/>
            <person name="Cao W.C."/>
        </authorList>
    </citation>
    <scope>NUCLEOTIDE SEQUENCE [LARGE SCALE GENOMIC DNA]</scope>
    <source>
        <strain evidence="1">HaeL-2018</strain>
    </source>
</reference>
<evidence type="ECO:0008006" key="3">
    <source>
        <dbReference type="Google" id="ProtNLM"/>
    </source>
</evidence>
<dbReference type="OMA" id="NICAQIM"/>
<protein>
    <recommendedName>
        <fullName evidence="3">Speckle-type POZ protein</fullName>
    </recommendedName>
</protein>
<name>A0A9J6FKL2_HAELO</name>
<dbReference type="Gene3D" id="3.30.710.10">
    <property type="entry name" value="Potassium Channel Kv1.1, Chain A"/>
    <property type="match status" value="1"/>
</dbReference>
<proteinExistence type="predicted"/>
<dbReference type="SUPFAM" id="SSF54695">
    <property type="entry name" value="POZ domain"/>
    <property type="match status" value="1"/>
</dbReference>
<dbReference type="Gene3D" id="1.25.40.420">
    <property type="match status" value="1"/>
</dbReference>
<dbReference type="OrthoDB" id="6418792at2759"/>
<sequence length="125" mass="13955">MLRYIYTPARLRKSTDSRWSLLVAADKYALERLKAMCEKALCSHLSKKNAAEVFMFADMHSAHQLKSEALKCICAHASDVQKTAGWKMISGNPALALEVSMELFTRAASPKGPPAKRIKKKMKVT</sequence>
<organism evidence="1 2">
    <name type="scientific">Haemaphysalis longicornis</name>
    <name type="common">Bush tick</name>
    <dbReference type="NCBI Taxonomy" id="44386"/>
    <lineage>
        <taxon>Eukaryota</taxon>
        <taxon>Metazoa</taxon>
        <taxon>Ecdysozoa</taxon>
        <taxon>Arthropoda</taxon>
        <taxon>Chelicerata</taxon>
        <taxon>Arachnida</taxon>
        <taxon>Acari</taxon>
        <taxon>Parasitiformes</taxon>
        <taxon>Ixodida</taxon>
        <taxon>Ixodoidea</taxon>
        <taxon>Ixodidae</taxon>
        <taxon>Haemaphysalinae</taxon>
        <taxon>Haemaphysalis</taxon>
    </lineage>
</organism>
<gene>
    <name evidence="1" type="ORF">HPB48_004139</name>
</gene>